<dbReference type="AlphaFoldDB" id="A0A0P1BAU4"/>
<evidence type="ECO:0000313" key="3">
    <source>
        <dbReference type="Proteomes" id="UP000054845"/>
    </source>
</evidence>
<feature type="signal peptide" evidence="1">
    <location>
        <begin position="1"/>
        <end position="22"/>
    </location>
</feature>
<reference evidence="2 3" key="1">
    <citation type="submission" date="2014-09" db="EMBL/GenBank/DDBJ databases">
        <authorList>
            <person name="Magalhaes I.L.F."/>
            <person name="Oliveira U."/>
            <person name="Santos F.R."/>
            <person name="Vidigal T.H.D.A."/>
            <person name="Brescovit A.D."/>
            <person name="Santos A.J."/>
        </authorList>
    </citation>
    <scope>NUCLEOTIDE SEQUENCE [LARGE SCALE GENOMIC DNA]</scope>
</reference>
<keyword evidence="3" id="KW-1185">Reference proteome</keyword>
<organism evidence="2 3">
    <name type="scientific">Ceraceosorus bombacis</name>
    <dbReference type="NCBI Taxonomy" id="401625"/>
    <lineage>
        <taxon>Eukaryota</taxon>
        <taxon>Fungi</taxon>
        <taxon>Dikarya</taxon>
        <taxon>Basidiomycota</taxon>
        <taxon>Ustilaginomycotina</taxon>
        <taxon>Exobasidiomycetes</taxon>
        <taxon>Ceraceosorales</taxon>
        <taxon>Ceraceosoraceae</taxon>
        <taxon>Ceraceosorus</taxon>
    </lineage>
</organism>
<dbReference type="OrthoDB" id="10605396at2759"/>
<protein>
    <recommendedName>
        <fullName evidence="4">Cell wall galactomannoprotein</fullName>
    </recommendedName>
</protein>
<dbReference type="Proteomes" id="UP000054845">
    <property type="component" value="Unassembled WGS sequence"/>
</dbReference>
<accession>A0A0P1BAU4</accession>
<sequence>MLPTLLLSGALILSVAIQGSLAWTPANEPIHKQVVQANDDAKTVVDSCNTWLGPGPSHIPASGDTETAILKLDATLDLATVLLAKADVTLSASDLLDVIALINTLKVDVSIIVGLVTARLLDIKLGAKALLLQGLLVKLQASIKGFKDACAKKASTDSANILIKLALDLDLELSTCIGLLGIL</sequence>
<dbReference type="EMBL" id="CCYA01000118">
    <property type="protein sequence ID" value="CEH12239.1"/>
    <property type="molecule type" value="Genomic_DNA"/>
</dbReference>
<proteinExistence type="predicted"/>
<evidence type="ECO:0008006" key="4">
    <source>
        <dbReference type="Google" id="ProtNLM"/>
    </source>
</evidence>
<evidence type="ECO:0000313" key="2">
    <source>
        <dbReference type="EMBL" id="CEH12239.1"/>
    </source>
</evidence>
<evidence type="ECO:0000256" key="1">
    <source>
        <dbReference type="SAM" id="SignalP"/>
    </source>
</evidence>
<name>A0A0P1BAU4_9BASI</name>
<feature type="chain" id="PRO_5006059338" description="Cell wall galactomannoprotein" evidence="1">
    <location>
        <begin position="23"/>
        <end position="183"/>
    </location>
</feature>
<keyword evidence="1" id="KW-0732">Signal</keyword>